<dbReference type="OrthoDB" id="10069524at2759"/>
<protein>
    <submittedName>
        <fullName evidence="10">RH1 domain-containing protein</fullName>
    </submittedName>
</protein>
<dbReference type="AlphaFoldDB" id="A0A158QDE0"/>
<gene>
    <name evidence="8" type="ORF">HDID_LOCUS2837</name>
</gene>
<dbReference type="Gene3D" id="1.20.58.1770">
    <property type="match status" value="1"/>
</dbReference>
<dbReference type="Pfam" id="PF04145">
    <property type="entry name" value="Ctr"/>
    <property type="match status" value="1"/>
</dbReference>
<dbReference type="Pfam" id="PF09744">
    <property type="entry name" value="RH1"/>
    <property type="match status" value="1"/>
</dbReference>
<dbReference type="PROSITE" id="PS51776">
    <property type="entry name" value="RH1"/>
    <property type="match status" value="1"/>
</dbReference>
<feature type="transmembrane region" description="Helical" evidence="6">
    <location>
        <begin position="553"/>
        <end position="573"/>
    </location>
</feature>
<dbReference type="InterPro" id="IPR034743">
    <property type="entry name" value="RH1"/>
</dbReference>
<evidence type="ECO:0000256" key="1">
    <source>
        <dbReference type="ARBA" id="ARBA00004370"/>
    </source>
</evidence>
<accession>A0A158QDE0</accession>
<dbReference type="GO" id="GO:0016020">
    <property type="term" value="C:membrane"/>
    <property type="evidence" value="ECO:0007669"/>
    <property type="project" value="UniProtKB-SubCell"/>
</dbReference>
<evidence type="ECO:0000256" key="3">
    <source>
        <dbReference type="ARBA" id="ARBA00022989"/>
    </source>
</evidence>
<comment type="subcellular location">
    <subcellularLocation>
        <location evidence="1">Membrane</location>
    </subcellularLocation>
</comment>
<organism evidence="10">
    <name type="scientific">Hymenolepis diminuta</name>
    <name type="common">Rat tapeworm</name>
    <dbReference type="NCBI Taxonomy" id="6216"/>
    <lineage>
        <taxon>Eukaryota</taxon>
        <taxon>Metazoa</taxon>
        <taxon>Spiralia</taxon>
        <taxon>Lophotrochozoa</taxon>
        <taxon>Platyhelminthes</taxon>
        <taxon>Cestoda</taxon>
        <taxon>Eucestoda</taxon>
        <taxon>Cyclophyllidea</taxon>
        <taxon>Hymenolepididae</taxon>
        <taxon>Hymenolepis</taxon>
    </lineage>
</organism>
<dbReference type="EMBL" id="UYSG01000755">
    <property type="protein sequence ID" value="VDL22789.1"/>
    <property type="molecule type" value="Genomic_DNA"/>
</dbReference>
<keyword evidence="4 6" id="KW-0472">Membrane</keyword>
<keyword evidence="2 6" id="KW-0812">Transmembrane</keyword>
<evidence type="ECO:0000256" key="6">
    <source>
        <dbReference type="SAM" id="Phobius"/>
    </source>
</evidence>
<feature type="coiled-coil region" evidence="5">
    <location>
        <begin position="197"/>
        <end position="224"/>
    </location>
</feature>
<dbReference type="InterPro" id="IPR007274">
    <property type="entry name" value="Cop_transporter"/>
</dbReference>
<dbReference type="PANTHER" id="PTHR12483">
    <property type="entry name" value="SOLUTE CARRIER FAMILY 31 COPPER TRANSPORTERS"/>
    <property type="match status" value="1"/>
</dbReference>
<feature type="domain" description="RH1" evidence="7">
    <location>
        <begin position="1"/>
        <end position="80"/>
    </location>
</feature>
<dbReference type="GO" id="GO:0005375">
    <property type="term" value="F:copper ion transmembrane transporter activity"/>
    <property type="evidence" value="ECO:0007669"/>
    <property type="project" value="InterPro"/>
</dbReference>
<evidence type="ECO:0000259" key="7">
    <source>
        <dbReference type="PROSITE" id="PS51776"/>
    </source>
</evidence>
<evidence type="ECO:0000313" key="8">
    <source>
        <dbReference type="EMBL" id="VDL22789.1"/>
    </source>
</evidence>
<dbReference type="WBParaSite" id="HDID_0000283901-mRNA-1">
    <property type="protein sequence ID" value="HDID_0000283901-mRNA-1"/>
    <property type="gene ID" value="HDID_0000283901"/>
</dbReference>
<dbReference type="Proteomes" id="UP000274504">
    <property type="component" value="Unassembled WGS sequence"/>
</dbReference>
<feature type="coiled-coil region" evidence="5">
    <location>
        <begin position="53"/>
        <end position="131"/>
    </location>
</feature>
<evidence type="ECO:0000256" key="5">
    <source>
        <dbReference type="SAM" id="Coils"/>
    </source>
</evidence>
<keyword evidence="3 6" id="KW-1133">Transmembrane helix</keyword>
<evidence type="ECO:0000256" key="4">
    <source>
        <dbReference type="ARBA" id="ARBA00023136"/>
    </source>
</evidence>
<feature type="coiled-coil region" evidence="5">
    <location>
        <begin position="250"/>
        <end position="277"/>
    </location>
</feature>
<keyword evidence="5" id="KW-0175">Coiled coil</keyword>
<evidence type="ECO:0000313" key="10">
    <source>
        <dbReference type="WBParaSite" id="HDID_0000283901-mRNA-1"/>
    </source>
</evidence>
<reference evidence="8 9" key="2">
    <citation type="submission" date="2018-11" db="EMBL/GenBank/DDBJ databases">
        <authorList>
            <consortium name="Pathogen Informatics"/>
        </authorList>
    </citation>
    <scope>NUCLEOTIDE SEQUENCE [LARGE SCALE GENOMIC DNA]</scope>
</reference>
<feature type="transmembrane region" description="Helical" evidence="6">
    <location>
        <begin position="442"/>
        <end position="462"/>
    </location>
</feature>
<reference evidence="10" key="1">
    <citation type="submission" date="2016-04" db="UniProtKB">
        <authorList>
            <consortium name="WormBaseParasite"/>
        </authorList>
    </citation>
    <scope>IDENTIFICATION</scope>
</reference>
<feature type="transmembrane region" description="Helical" evidence="6">
    <location>
        <begin position="530"/>
        <end position="547"/>
    </location>
</feature>
<evidence type="ECO:0000256" key="2">
    <source>
        <dbReference type="ARBA" id="ARBA00022692"/>
    </source>
</evidence>
<dbReference type="STRING" id="6216.A0A158QDE0"/>
<name>A0A158QDE0_HYMDI</name>
<dbReference type="PANTHER" id="PTHR12483:SF115">
    <property type="entry name" value="COPPER TRANSPORT PROTEIN"/>
    <property type="match status" value="1"/>
</dbReference>
<proteinExistence type="predicted"/>
<sequence>MSICTTTDVYSAASIIGQELQLLIDQYGSEDFESLMYKVIHALEELEFCVTYSSDTEKLIEELQEKHDALKAERNEQEFQDFATDLDLMQQSWYNETQHLMDQIASLESENQRLKCHLENAQAESTSLMTEEVTTVSELVTGRGGDKQTQSKCPPSLLINPLEVDFLLTHTEERLQLTQQESRAADLQLIRLLKSGIMKQTREIKETRQEILFLEASIDAAEEEVCRLARESGQLLAKSPRQVSHLSSEQTVLEDQLAVCERNLEELSLEMVTAQKIESPQETIMPLHLGPCEGLESVATTNKDGSEKSDSLLALERLRSLLCERNHLRARLMELSAGLEAISDKADGELVYGPIPKEPFEKMYPQFARPKSAIKSLLVLLNFVSTLSHNMNTGATMDMSGSTGMSHNMHSMKMFFNTDLPFYLLFEAWNIDTVGSRFCLPYYRLVELVGACVGIFLLAFIYEAMKGLRDRLLVRNLSSFQILNRANAAIHDNSTGSPGASEPVNYENPVVPLVQRHEFAWRSYCSLEHILQTFLHGVQLFISYLLMLIFMTYNIYACVALLLGSCLGYFFFFRRRFVVMGEQECCH</sequence>
<evidence type="ECO:0000313" key="9">
    <source>
        <dbReference type="Proteomes" id="UP000274504"/>
    </source>
</evidence>